<dbReference type="PANTHER" id="PTHR43337">
    <property type="entry name" value="XANTHINE/URACIL PERMEASE C887.17-RELATED"/>
    <property type="match status" value="1"/>
</dbReference>
<evidence type="ECO:0000256" key="8">
    <source>
        <dbReference type="PIRNR" id="PIRNR005353"/>
    </source>
</evidence>
<evidence type="ECO:0000256" key="5">
    <source>
        <dbReference type="ARBA" id="ARBA00022692"/>
    </source>
</evidence>
<dbReference type="Pfam" id="PF00860">
    <property type="entry name" value="Xan_ur_permease"/>
    <property type="match status" value="1"/>
</dbReference>
<evidence type="ECO:0000256" key="2">
    <source>
        <dbReference type="ARBA" id="ARBA00005697"/>
    </source>
</evidence>
<keyword evidence="6 8" id="KW-1133">Transmembrane helix</keyword>
<evidence type="ECO:0000313" key="11">
    <source>
        <dbReference type="Proteomes" id="UP000306241"/>
    </source>
</evidence>
<evidence type="ECO:0000256" key="6">
    <source>
        <dbReference type="ARBA" id="ARBA00022989"/>
    </source>
</evidence>
<protein>
    <submittedName>
        <fullName evidence="10">Permease</fullName>
    </submittedName>
</protein>
<dbReference type="PIRSF" id="PIRSF005353">
    <property type="entry name" value="PbuG"/>
    <property type="match status" value="1"/>
</dbReference>
<dbReference type="EMBL" id="LR594052">
    <property type="protein sequence ID" value="VTT46062.1"/>
    <property type="molecule type" value="Genomic_DNA"/>
</dbReference>
<evidence type="ECO:0000256" key="9">
    <source>
        <dbReference type="SAM" id="Phobius"/>
    </source>
</evidence>
<feature type="transmembrane region" description="Helical" evidence="9">
    <location>
        <begin position="225"/>
        <end position="242"/>
    </location>
</feature>
<comment type="subcellular location">
    <subcellularLocation>
        <location evidence="1 8">Cell membrane</location>
        <topology evidence="1 8">Multi-pass membrane protein</topology>
    </subcellularLocation>
</comment>
<comment type="similarity">
    <text evidence="2 8">Belongs to the nucleobase:cation symporter-2 (NCS2) (TC 2.A.40) family. Azg-like subfamily.</text>
</comment>
<reference evidence="10 11" key="1">
    <citation type="submission" date="2019-05" db="EMBL/GenBank/DDBJ databases">
        <authorList>
            <consortium name="Pathogen Informatics"/>
        </authorList>
    </citation>
    <scope>NUCLEOTIDE SEQUENCE [LARGE SCALE GENOMIC DNA]</scope>
    <source>
        <strain evidence="10 11">NCTC10924</strain>
    </source>
</reference>
<feature type="transmembrane region" description="Helical" evidence="9">
    <location>
        <begin position="88"/>
        <end position="113"/>
    </location>
</feature>
<dbReference type="InterPro" id="IPR006043">
    <property type="entry name" value="NCS2"/>
</dbReference>
<feature type="transmembrane region" description="Helical" evidence="9">
    <location>
        <begin position="284"/>
        <end position="305"/>
    </location>
</feature>
<dbReference type="PANTHER" id="PTHR43337:SF1">
    <property type="entry name" value="XANTHINE_URACIL PERMEASE C887.17-RELATED"/>
    <property type="match status" value="1"/>
</dbReference>
<dbReference type="OrthoDB" id="9808458at2"/>
<keyword evidence="4 8" id="KW-1003">Cell membrane</keyword>
<keyword evidence="7 8" id="KW-0472">Membrane</keyword>
<feature type="transmembrane region" description="Helical" evidence="9">
    <location>
        <begin position="201"/>
        <end position="218"/>
    </location>
</feature>
<sequence>MDTFFKLRENATSVSTEIIAGLTTFFAMSYILFVNPSILGAAGMPTKAVFLATILAAVTSTLIMGLFANVPYALAPGMGLNAFFTYTVVFGLGFSWQEALAMVFICGLFNIFITVTKVRKSIIKAIPLSLQHAIGGGIGVFVAYLGFKNANIINFSLSAQNIVAVNGIEPAKTSAKTFAHGILSLSANGGVVPAISTFTEPSVLLAVFGLLLMTVLVIKNVRGAILLGIIATTLIGIPLGVVDLSAIDLGGNHIGQAFNELGTTFLAAVGGLTNLFKDSSRLPLVLMTIFAFSLSDTFDTIGTFIGTGRRTGIFSAEDEAALENSTGFSSKMDRALFADAIGTSIGALFGTSNTTTYVESAAGIAEGGRTGLTAVSTAVCFLLSILLLPLVGIVPAAATAPALIIVGVMMVSSFLDVDWSNFEDALPAFFAAFFMALCYSISYGIAGAFIFYCLVKVVKGKAREVHPILWGASFLFILNFVILAIL</sequence>
<dbReference type="InterPro" id="IPR045018">
    <property type="entry name" value="Azg-like"/>
</dbReference>
<dbReference type="InterPro" id="IPR026033">
    <property type="entry name" value="Azg-like_bact_archaea"/>
</dbReference>
<name>A0A4V0HAP3_STRPO</name>
<feature type="transmembrane region" description="Helical" evidence="9">
    <location>
        <begin position="18"/>
        <end position="36"/>
    </location>
</feature>
<dbReference type="GO" id="GO:0005345">
    <property type="term" value="F:purine nucleobase transmembrane transporter activity"/>
    <property type="evidence" value="ECO:0007669"/>
    <property type="project" value="TreeGrafter"/>
</dbReference>
<keyword evidence="3 8" id="KW-0813">Transport</keyword>
<feature type="transmembrane region" description="Helical" evidence="9">
    <location>
        <begin position="467"/>
        <end position="485"/>
    </location>
</feature>
<feature type="transmembrane region" description="Helical" evidence="9">
    <location>
        <begin position="48"/>
        <end position="68"/>
    </location>
</feature>
<organism evidence="10 11">
    <name type="scientific">Streptococcus porcinus</name>
    <dbReference type="NCBI Taxonomy" id="1340"/>
    <lineage>
        <taxon>Bacteria</taxon>
        <taxon>Bacillati</taxon>
        <taxon>Bacillota</taxon>
        <taxon>Bacilli</taxon>
        <taxon>Lactobacillales</taxon>
        <taxon>Streptococcaceae</taxon>
        <taxon>Streptococcus</taxon>
    </lineage>
</organism>
<feature type="transmembrane region" description="Helical" evidence="9">
    <location>
        <begin position="379"/>
        <end position="408"/>
    </location>
</feature>
<dbReference type="RefSeq" id="WP_003086041.1">
    <property type="nucleotide sequence ID" value="NZ_CP070236.1"/>
</dbReference>
<gene>
    <name evidence="10" type="primary">purP</name>
    <name evidence="10" type="ORF">NCTC10924_01594</name>
</gene>
<evidence type="ECO:0000256" key="7">
    <source>
        <dbReference type="ARBA" id="ARBA00023136"/>
    </source>
</evidence>
<dbReference type="GO" id="GO:0005886">
    <property type="term" value="C:plasma membrane"/>
    <property type="evidence" value="ECO:0007669"/>
    <property type="project" value="UniProtKB-SubCell"/>
</dbReference>
<evidence type="ECO:0000256" key="4">
    <source>
        <dbReference type="ARBA" id="ARBA00022475"/>
    </source>
</evidence>
<feature type="transmembrane region" description="Helical" evidence="9">
    <location>
        <begin position="125"/>
        <end position="147"/>
    </location>
</feature>
<proteinExistence type="inferred from homology"/>
<accession>A0A4V0HAP3</accession>
<feature type="transmembrane region" description="Helical" evidence="9">
    <location>
        <begin position="428"/>
        <end position="455"/>
    </location>
</feature>
<evidence type="ECO:0000313" key="10">
    <source>
        <dbReference type="EMBL" id="VTT46062.1"/>
    </source>
</evidence>
<dbReference type="Proteomes" id="UP000306241">
    <property type="component" value="Chromosome"/>
</dbReference>
<evidence type="ECO:0000256" key="3">
    <source>
        <dbReference type="ARBA" id="ARBA00022448"/>
    </source>
</evidence>
<keyword evidence="5 8" id="KW-0812">Transmembrane</keyword>
<dbReference type="AlphaFoldDB" id="A0A4V0HAP3"/>
<evidence type="ECO:0000256" key="1">
    <source>
        <dbReference type="ARBA" id="ARBA00004651"/>
    </source>
</evidence>